<sequence>MMNDPKPFDISAEFLLNYLFPDHTDQWQAEYAGAFYRNYSPDILSFEEDRQTVRLSRDGFLRLLPQGIIAPDNILKGKGFEQKYEQLKKKEELLKDLFKPVDTLNFRFRLHIEKETSQLSSEKLALLLKYYFDYELEKEKNPYIRKTAPLLLLVSHLRADFSFLHTLLKCLFGCPVEMTTGRYTWDEGNEYSQPAITFQLIVPDLTTEAYNQLKLTVDPFADFIREWFIPFDTHCAIVIKHHNHPFVLGDALTLDYNTETHEHSSTQHIDTNRNPL</sequence>
<reference evidence="1 2" key="1">
    <citation type="submission" date="2018-08" db="EMBL/GenBank/DDBJ databases">
        <title>A genome reference for cultivated species of the human gut microbiota.</title>
        <authorList>
            <person name="Zou Y."/>
            <person name="Xue W."/>
            <person name="Luo G."/>
        </authorList>
    </citation>
    <scope>NUCLEOTIDE SEQUENCE [LARGE SCALE GENOMIC DNA]</scope>
    <source>
        <strain evidence="1 2">AM42-38</strain>
    </source>
</reference>
<dbReference type="Proteomes" id="UP000283855">
    <property type="component" value="Unassembled WGS sequence"/>
</dbReference>
<proteinExistence type="predicted"/>
<name>A0A413T3K8_9BACT</name>
<gene>
    <name evidence="1" type="ORF">DW921_03235</name>
</gene>
<organism evidence="1 2">
    <name type="scientific">Phocaeicola coprophilus</name>
    <dbReference type="NCBI Taxonomy" id="387090"/>
    <lineage>
        <taxon>Bacteria</taxon>
        <taxon>Pseudomonadati</taxon>
        <taxon>Bacteroidota</taxon>
        <taxon>Bacteroidia</taxon>
        <taxon>Bacteroidales</taxon>
        <taxon>Bacteroidaceae</taxon>
        <taxon>Phocaeicola</taxon>
    </lineage>
</organism>
<comment type="caution">
    <text evidence="1">The sequence shown here is derived from an EMBL/GenBank/DDBJ whole genome shotgun (WGS) entry which is preliminary data.</text>
</comment>
<dbReference type="EMBL" id="QSFT01000004">
    <property type="protein sequence ID" value="RHA78029.1"/>
    <property type="molecule type" value="Genomic_DNA"/>
</dbReference>
<protein>
    <submittedName>
        <fullName evidence="1">Uncharacterized protein</fullName>
    </submittedName>
</protein>
<accession>A0A413T3K8</accession>
<dbReference type="RefSeq" id="WP_118400000.1">
    <property type="nucleotide sequence ID" value="NZ_CABJGD010000004.1"/>
</dbReference>
<evidence type="ECO:0000313" key="2">
    <source>
        <dbReference type="Proteomes" id="UP000283855"/>
    </source>
</evidence>
<evidence type="ECO:0000313" key="1">
    <source>
        <dbReference type="EMBL" id="RHA78029.1"/>
    </source>
</evidence>
<dbReference type="AlphaFoldDB" id="A0A413T3K8"/>